<accession>A0A166PPF0</accession>
<dbReference type="GO" id="GO:0005737">
    <property type="term" value="C:cytoplasm"/>
    <property type="evidence" value="ECO:0007669"/>
    <property type="project" value="TreeGrafter"/>
</dbReference>
<feature type="compositionally biased region" description="Basic and acidic residues" evidence="1">
    <location>
        <begin position="13"/>
        <end position="25"/>
    </location>
</feature>
<dbReference type="EMBL" id="AZGZ01000001">
    <property type="protein sequence ID" value="KZZ98230.1"/>
    <property type="molecule type" value="Genomic_DNA"/>
</dbReference>
<sequence length="321" mass="36477">MGKPKKARVPFYNHHDGPARKRADRSPPPSKGNKQKNSKNGKQSGASQKQNQHQQRNQLPVIPFKKTDRILLVGEGDFSFAKSLVDHHECQNVLATCYDKQDVLYEKYPQTQEYIEHLLSIASKTTSDSKTGEKRKREDDDEGSDSSDEEQDDDSEQSKHASKKQKRVESLPHVLFEIDAKKLGHGLVGGGKTIKVGFPRQLDRRHQHQQQQQQDGPKGGPWDIICFNFPHVGGLSKDVNRQVRANQDLLVSFFKASVPLLSAPPPEIPSDDEFGDEYYDSDLSDFPEELDMEDEEEEKPKKPEYRKEPGQILWSTSGDKF</sequence>
<feature type="compositionally biased region" description="Basic and acidic residues" evidence="1">
    <location>
        <begin position="298"/>
        <end position="309"/>
    </location>
</feature>
<evidence type="ECO:0000313" key="3">
    <source>
        <dbReference type="EMBL" id="KZZ98230.1"/>
    </source>
</evidence>
<keyword evidence="4" id="KW-1185">Reference proteome</keyword>
<dbReference type="InterPro" id="IPR019446">
    <property type="entry name" value="BMT5-like"/>
</dbReference>
<dbReference type="VEuPathDB" id="FungiDB:AAP_00491"/>
<dbReference type="GO" id="GO:0070475">
    <property type="term" value="P:rRNA base methylation"/>
    <property type="evidence" value="ECO:0007669"/>
    <property type="project" value="InterPro"/>
</dbReference>
<name>A0A166PPF0_9EURO</name>
<comment type="caution">
    <text evidence="3">The sequence shown here is derived from an EMBL/GenBank/DDBJ whole genome shotgun (WGS) entry which is preliminary data.</text>
</comment>
<evidence type="ECO:0000256" key="1">
    <source>
        <dbReference type="SAM" id="MobiDB-lite"/>
    </source>
</evidence>
<protein>
    <recommendedName>
        <fullName evidence="2">25S rRNA (uridine-N(3))-methyltransferase BMT5-like domain-containing protein</fullName>
    </recommendedName>
</protein>
<dbReference type="OrthoDB" id="273345at2759"/>
<evidence type="ECO:0000313" key="4">
    <source>
        <dbReference type="Proteomes" id="UP000242877"/>
    </source>
</evidence>
<dbReference type="PANTHER" id="PTHR11538:SF26">
    <property type="entry name" value="FERREDOXIN-FOLD ANTICODON-BINDING DOMAIN-CONTAINING PROTEIN 1"/>
    <property type="match status" value="1"/>
</dbReference>
<feature type="region of interest" description="Disordered" evidence="1">
    <location>
        <begin position="202"/>
        <end position="221"/>
    </location>
</feature>
<feature type="region of interest" description="Disordered" evidence="1">
    <location>
        <begin position="125"/>
        <end position="167"/>
    </location>
</feature>
<feature type="domain" description="25S rRNA (uridine-N(3))-methyltransferase BMT5-like" evidence="2">
    <location>
        <begin position="71"/>
        <end position="120"/>
    </location>
</feature>
<feature type="compositionally biased region" description="Acidic residues" evidence="1">
    <location>
        <begin position="139"/>
        <end position="155"/>
    </location>
</feature>
<evidence type="ECO:0000259" key="2">
    <source>
        <dbReference type="Pfam" id="PF10354"/>
    </source>
</evidence>
<gene>
    <name evidence="3" type="ORF">AAP_00491</name>
</gene>
<feature type="compositionally biased region" description="Acidic residues" evidence="1">
    <location>
        <begin position="269"/>
        <end position="297"/>
    </location>
</feature>
<feature type="region of interest" description="Disordered" evidence="1">
    <location>
        <begin position="262"/>
        <end position="321"/>
    </location>
</feature>
<feature type="compositionally biased region" description="Low complexity" evidence="1">
    <location>
        <begin position="40"/>
        <end position="58"/>
    </location>
</feature>
<dbReference type="AlphaFoldDB" id="A0A166PPF0"/>
<feature type="domain" description="25S rRNA (uridine-N(3))-methyltransferase BMT5-like" evidence="2">
    <location>
        <begin position="151"/>
        <end position="262"/>
    </location>
</feature>
<dbReference type="Proteomes" id="UP000242877">
    <property type="component" value="Unassembled WGS sequence"/>
</dbReference>
<dbReference type="GO" id="GO:0070042">
    <property type="term" value="F:rRNA (uridine-N3-)-methyltransferase activity"/>
    <property type="evidence" value="ECO:0007669"/>
    <property type="project" value="InterPro"/>
</dbReference>
<proteinExistence type="predicted"/>
<feature type="region of interest" description="Disordered" evidence="1">
    <location>
        <begin position="1"/>
        <end position="62"/>
    </location>
</feature>
<dbReference type="PANTHER" id="PTHR11538">
    <property type="entry name" value="PHENYLALANYL-TRNA SYNTHETASE"/>
    <property type="match status" value="1"/>
</dbReference>
<dbReference type="Pfam" id="PF10354">
    <property type="entry name" value="BMT5-like"/>
    <property type="match status" value="2"/>
</dbReference>
<reference evidence="3 4" key="1">
    <citation type="journal article" date="2016" name="Genome Biol. Evol.">
        <title>Divergent and convergent evolution of fungal pathogenicity.</title>
        <authorList>
            <person name="Shang Y."/>
            <person name="Xiao G."/>
            <person name="Zheng P."/>
            <person name="Cen K."/>
            <person name="Zhan S."/>
            <person name="Wang C."/>
        </authorList>
    </citation>
    <scope>NUCLEOTIDE SEQUENCE [LARGE SCALE GENOMIC DNA]</scope>
    <source>
        <strain evidence="3 4">ARSEF 7405</strain>
    </source>
</reference>
<organism evidence="3 4">
    <name type="scientific">Ascosphaera apis ARSEF 7405</name>
    <dbReference type="NCBI Taxonomy" id="392613"/>
    <lineage>
        <taxon>Eukaryota</taxon>
        <taxon>Fungi</taxon>
        <taxon>Dikarya</taxon>
        <taxon>Ascomycota</taxon>
        <taxon>Pezizomycotina</taxon>
        <taxon>Eurotiomycetes</taxon>
        <taxon>Eurotiomycetidae</taxon>
        <taxon>Onygenales</taxon>
        <taxon>Ascosphaeraceae</taxon>
        <taxon>Ascosphaera</taxon>
    </lineage>
</organism>